<organism evidence="2 3">
    <name type="scientific">Ceriporiopsis subvermispora (strain B)</name>
    <name type="common">White-rot fungus</name>
    <name type="synonym">Gelatoporia subvermispora</name>
    <dbReference type="NCBI Taxonomy" id="914234"/>
    <lineage>
        <taxon>Eukaryota</taxon>
        <taxon>Fungi</taxon>
        <taxon>Dikarya</taxon>
        <taxon>Basidiomycota</taxon>
        <taxon>Agaricomycotina</taxon>
        <taxon>Agaricomycetes</taxon>
        <taxon>Polyporales</taxon>
        <taxon>Gelatoporiaceae</taxon>
        <taxon>Gelatoporia</taxon>
    </lineage>
</organism>
<proteinExistence type="predicted"/>
<dbReference type="SUPFAM" id="SSF52047">
    <property type="entry name" value="RNI-like"/>
    <property type="match status" value="1"/>
</dbReference>
<feature type="compositionally biased region" description="Basic and acidic residues" evidence="1">
    <location>
        <begin position="47"/>
        <end position="57"/>
    </location>
</feature>
<protein>
    <recommendedName>
        <fullName evidence="4">F-box domain-containing protein</fullName>
    </recommendedName>
</protein>
<feature type="region of interest" description="Disordered" evidence="1">
    <location>
        <begin position="1"/>
        <end position="57"/>
    </location>
</feature>
<reference evidence="2 3" key="1">
    <citation type="journal article" date="2012" name="Proc. Natl. Acad. Sci. U.S.A.">
        <title>Comparative genomics of Ceriporiopsis subvermispora and Phanerochaete chrysosporium provide insight into selective ligninolysis.</title>
        <authorList>
            <person name="Fernandez-Fueyo E."/>
            <person name="Ruiz-Duenas F.J."/>
            <person name="Ferreira P."/>
            <person name="Floudas D."/>
            <person name="Hibbett D.S."/>
            <person name="Canessa P."/>
            <person name="Larrondo L.F."/>
            <person name="James T.Y."/>
            <person name="Seelenfreund D."/>
            <person name="Lobos S."/>
            <person name="Polanco R."/>
            <person name="Tello M."/>
            <person name="Honda Y."/>
            <person name="Watanabe T."/>
            <person name="Watanabe T."/>
            <person name="Ryu J.S."/>
            <person name="Kubicek C.P."/>
            <person name="Schmoll M."/>
            <person name="Gaskell J."/>
            <person name="Hammel K.E."/>
            <person name="St John F.J."/>
            <person name="Vanden Wymelenberg A."/>
            <person name="Sabat G."/>
            <person name="Splinter BonDurant S."/>
            <person name="Syed K."/>
            <person name="Yadav J.S."/>
            <person name="Doddapaneni H."/>
            <person name="Subramanian V."/>
            <person name="Lavin J.L."/>
            <person name="Oguiza J.A."/>
            <person name="Perez G."/>
            <person name="Pisabarro A.G."/>
            <person name="Ramirez L."/>
            <person name="Santoyo F."/>
            <person name="Master E."/>
            <person name="Coutinho P.M."/>
            <person name="Henrissat B."/>
            <person name="Lombard V."/>
            <person name="Magnuson J.K."/>
            <person name="Kuees U."/>
            <person name="Hori C."/>
            <person name="Igarashi K."/>
            <person name="Samejima M."/>
            <person name="Held B.W."/>
            <person name="Barry K.W."/>
            <person name="LaButti K.M."/>
            <person name="Lapidus A."/>
            <person name="Lindquist E.A."/>
            <person name="Lucas S.M."/>
            <person name="Riley R."/>
            <person name="Salamov A.A."/>
            <person name="Hoffmeister D."/>
            <person name="Schwenk D."/>
            <person name="Hadar Y."/>
            <person name="Yarden O."/>
            <person name="de Vries R.P."/>
            <person name="Wiebenga A."/>
            <person name="Stenlid J."/>
            <person name="Eastwood D."/>
            <person name="Grigoriev I.V."/>
            <person name="Berka R.M."/>
            <person name="Blanchette R.A."/>
            <person name="Kersten P."/>
            <person name="Martinez A.T."/>
            <person name="Vicuna R."/>
            <person name="Cullen D."/>
        </authorList>
    </citation>
    <scope>NUCLEOTIDE SEQUENCE [LARGE SCALE GENOMIC DNA]</scope>
    <source>
        <strain evidence="2 3">B</strain>
    </source>
</reference>
<gene>
    <name evidence="2" type="ORF">CERSUDRAFT_89786</name>
</gene>
<dbReference type="Proteomes" id="UP000016930">
    <property type="component" value="Unassembled WGS sequence"/>
</dbReference>
<evidence type="ECO:0000313" key="3">
    <source>
        <dbReference type="Proteomes" id="UP000016930"/>
    </source>
</evidence>
<dbReference type="HOGENOM" id="CLU_038064_0_0_1"/>
<name>M2QVR4_CERS8</name>
<sequence length="444" mass="49362">MRRSELNDSEGCDLSNSGNYETYDGDEHESDESREYASCDGEEFDSEERADYGLEDEPSKHVRVHPLSRGSLPVELWLSILKIEDDGRALQAAGCTCKALRDIVRKIVQKRRYIGRYNRNGSIASMGIDIRHGELAFLADAYFWSRFRAGSGTASSDEMRTLTAHTHFSSFSDFARLVCALPNLVILWLIRVTVDDRGSTLQGAYFARDLRLKELWISQCAFGESQPVWNLLTAPSLSDSLEHIVVSSLASDPQRALQELSVPPAALFFANLAQLTTLHLYGWYLSCGDIRNTVCRNALSRSSAGHITAMEIDYYCDHFPPHLSEWGSLFSALDDTVTAGDLSSLTTISVSLRATHAFDVDYVRTLVGSQSHSSTWMATFTMSNVVFEPESIDETHSIRGEGPEKTEVATEERTQGIAASLCIVLGDSCGSYKVTVRYTRRQSP</sequence>
<keyword evidence="3" id="KW-1185">Reference proteome</keyword>
<accession>M2QVR4</accession>
<evidence type="ECO:0008006" key="4">
    <source>
        <dbReference type="Google" id="ProtNLM"/>
    </source>
</evidence>
<dbReference type="EMBL" id="KB445791">
    <property type="protein sequence ID" value="EMD41203.1"/>
    <property type="molecule type" value="Genomic_DNA"/>
</dbReference>
<dbReference type="AlphaFoldDB" id="M2QVR4"/>
<evidence type="ECO:0000256" key="1">
    <source>
        <dbReference type="SAM" id="MobiDB-lite"/>
    </source>
</evidence>
<evidence type="ECO:0000313" key="2">
    <source>
        <dbReference type="EMBL" id="EMD41203.1"/>
    </source>
</evidence>